<sequence>MGGPTGRLRPTAFVEPRPTAFLDAERGGARRHEGPRIRALSWTDQGGGRDTAGADRAVTVVALRPASLPIGRNGRRPAWSSLRRTWSAAVGVDQCPAGGGVGARRSPKCPLASVITVFE</sequence>
<keyword evidence="2" id="KW-1185">Reference proteome</keyword>
<protein>
    <submittedName>
        <fullName evidence="1">Uncharacterized protein</fullName>
    </submittedName>
</protein>
<name>A0ABT1JM64_ACTCY</name>
<accession>A0ABT1JM64</accession>
<reference evidence="1 2" key="2">
    <citation type="submission" date="2022-06" db="EMBL/GenBank/DDBJ databases">
        <title>Genomic Encyclopedia of Type Strains, Phase I: the one thousand microbial genomes (KMG-I) project.</title>
        <authorList>
            <person name="Kyrpides N."/>
        </authorList>
    </citation>
    <scope>NUCLEOTIDE SEQUENCE [LARGE SCALE GENOMIC DNA]</scope>
    <source>
        <strain evidence="1 2">DSM 43889</strain>
    </source>
</reference>
<dbReference type="EMBL" id="AUBJ02000001">
    <property type="protein sequence ID" value="MCP2333226.1"/>
    <property type="molecule type" value="Genomic_DNA"/>
</dbReference>
<comment type="caution">
    <text evidence="1">The sequence shown here is derived from an EMBL/GenBank/DDBJ whole genome shotgun (WGS) entry which is preliminary data.</text>
</comment>
<reference evidence="1 2" key="1">
    <citation type="submission" date="2013-07" db="EMBL/GenBank/DDBJ databases">
        <authorList>
            <consortium name="DOE Joint Genome Institute"/>
            <person name="Reeve W."/>
            <person name="Huntemann M."/>
            <person name="Han J."/>
            <person name="Chen A."/>
            <person name="Kyrpides N."/>
            <person name="Mavromatis K."/>
            <person name="Markowitz V."/>
            <person name="Palaniappan K."/>
            <person name="Ivanova N."/>
            <person name="Schaumberg A."/>
            <person name="Pati A."/>
            <person name="Liolios K."/>
            <person name="Nordberg H.P."/>
            <person name="Cantor M.N."/>
            <person name="Hua S.X."/>
            <person name="Woyke T."/>
        </authorList>
    </citation>
    <scope>NUCLEOTIDE SEQUENCE [LARGE SCALE GENOMIC DNA]</scope>
    <source>
        <strain evidence="1 2">DSM 43889</strain>
    </source>
</reference>
<evidence type="ECO:0000313" key="1">
    <source>
        <dbReference type="EMBL" id="MCP2333226.1"/>
    </source>
</evidence>
<proteinExistence type="predicted"/>
<organism evidence="1 2">
    <name type="scientific">Actinoalloteichus caeruleus DSM 43889</name>
    <dbReference type="NCBI Taxonomy" id="1120930"/>
    <lineage>
        <taxon>Bacteria</taxon>
        <taxon>Bacillati</taxon>
        <taxon>Actinomycetota</taxon>
        <taxon>Actinomycetes</taxon>
        <taxon>Pseudonocardiales</taxon>
        <taxon>Pseudonocardiaceae</taxon>
        <taxon>Actinoalloteichus</taxon>
        <taxon>Actinoalloteichus cyanogriseus</taxon>
    </lineage>
</organism>
<evidence type="ECO:0000313" key="2">
    <source>
        <dbReference type="Proteomes" id="UP000791080"/>
    </source>
</evidence>
<gene>
    <name evidence="1" type="ORF">G443_003496</name>
</gene>
<dbReference type="Proteomes" id="UP000791080">
    <property type="component" value="Unassembled WGS sequence"/>
</dbReference>